<dbReference type="OrthoDB" id="9814657at2"/>
<evidence type="ECO:0000256" key="2">
    <source>
        <dbReference type="ARBA" id="ARBA00023054"/>
    </source>
</evidence>
<gene>
    <name evidence="4" type="ordered locus">Cag_1408</name>
</gene>
<dbReference type="InterPro" id="IPR050465">
    <property type="entry name" value="UPF0194_transport"/>
</dbReference>
<dbReference type="TCDB" id="9.B.149.1.5">
    <property type="family name" value="the m50 peptidase (m50-p) family"/>
</dbReference>
<dbReference type="InterPro" id="IPR003018">
    <property type="entry name" value="GAF"/>
</dbReference>
<dbReference type="PANTHER" id="PTHR32347:SF23">
    <property type="entry name" value="BLL5650 PROTEIN"/>
    <property type="match status" value="1"/>
</dbReference>
<dbReference type="HOGENOM" id="CLU_030412_0_0_10"/>
<dbReference type="AlphaFoldDB" id="Q3AQQ9"/>
<comment type="subcellular location">
    <subcellularLocation>
        <location evidence="1">Cell envelope</location>
    </subcellularLocation>
</comment>
<protein>
    <submittedName>
        <fullName evidence="4">Membrane-fusion protein-like protein</fullName>
    </submittedName>
</protein>
<dbReference type="GO" id="GO:0030313">
    <property type="term" value="C:cell envelope"/>
    <property type="evidence" value="ECO:0007669"/>
    <property type="project" value="UniProtKB-SubCell"/>
</dbReference>
<dbReference type="Pfam" id="PF01590">
    <property type="entry name" value="GAF"/>
    <property type="match status" value="1"/>
</dbReference>
<organism evidence="4">
    <name type="scientific">Chlorobium chlorochromatii (strain CaD3)</name>
    <dbReference type="NCBI Taxonomy" id="340177"/>
    <lineage>
        <taxon>Bacteria</taxon>
        <taxon>Pseudomonadati</taxon>
        <taxon>Chlorobiota</taxon>
        <taxon>Chlorobiia</taxon>
        <taxon>Chlorobiales</taxon>
        <taxon>Chlorobiaceae</taxon>
        <taxon>Chlorobium/Pelodictyon group</taxon>
        <taxon>Chlorobium</taxon>
    </lineage>
</organism>
<evidence type="ECO:0000256" key="1">
    <source>
        <dbReference type="ARBA" id="ARBA00004196"/>
    </source>
</evidence>
<feature type="domain" description="GAF" evidence="3">
    <location>
        <begin position="207"/>
        <end position="333"/>
    </location>
</feature>
<dbReference type="InterPro" id="IPR029016">
    <property type="entry name" value="GAF-like_dom_sf"/>
</dbReference>
<accession>Q3AQQ9</accession>
<dbReference type="Gene3D" id="2.40.30.170">
    <property type="match status" value="1"/>
</dbReference>
<evidence type="ECO:0000313" key="4">
    <source>
        <dbReference type="EMBL" id="ABB28666.1"/>
    </source>
</evidence>
<dbReference type="EMBL" id="CP000108">
    <property type="protein sequence ID" value="ABB28666.1"/>
    <property type="molecule type" value="Genomic_DNA"/>
</dbReference>
<reference evidence="4" key="1">
    <citation type="submission" date="2005-08" db="EMBL/GenBank/DDBJ databases">
        <title>Complete sequence of Chlorobium chlorochromatii CaD3.</title>
        <authorList>
            <person name="Copeland A."/>
            <person name="Lucas S."/>
            <person name="Lapidus A."/>
            <person name="Barry K."/>
            <person name="Detter J.C."/>
            <person name="Glavina T."/>
            <person name="Hammon N."/>
            <person name="Israni S."/>
            <person name="Pitluck S."/>
            <person name="Bryant D."/>
            <person name="Schmutz J."/>
            <person name="Larimer F."/>
            <person name="Land M."/>
            <person name="Kyrpides N."/>
            <person name="Ivanova N."/>
            <person name="Richardson P."/>
        </authorList>
    </citation>
    <scope>NUCLEOTIDE SEQUENCE [LARGE SCALE GENOMIC DNA]</scope>
    <source>
        <strain evidence="4">CaD3</strain>
    </source>
</reference>
<keyword evidence="2" id="KW-0175">Coiled coil</keyword>
<dbReference type="KEGG" id="cch:Cag_1408"/>
<dbReference type="Gene3D" id="3.30.450.40">
    <property type="match status" value="1"/>
</dbReference>
<dbReference type="eggNOG" id="COG0845">
    <property type="taxonomic scope" value="Bacteria"/>
</dbReference>
<dbReference type="STRING" id="340177.Cag_1408"/>
<proteinExistence type="predicted"/>
<dbReference type="SUPFAM" id="SSF111369">
    <property type="entry name" value="HlyD-like secretion proteins"/>
    <property type="match status" value="1"/>
</dbReference>
<dbReference type="SUPFAM" id="SSF55781">
    <property type="entry name" value="GAF domain-like"/>
    <property type="match status" value="1"/>
</dbReference>
<name>Q3AQQ9_CHLCH</name>
<evidence type="ECO:0000259" key="3">
    <source>
        <dbReference type="Pfam" id="PF01590"/>
    </source>
</evidence>
<dbReference type="Gene3D" id="2.40.50.100">
    <property type="match status" value="1"/>
</dbReference>
<sequence>MDEHMNANLDASLSALRALRDFKGREGEFWLSMATHISRLFQAERVVLLRRAEVGWNPLSFWPLASARSAIPPSAQLAELATTAKQTAVAYAPLPEQLGTTLQHAVSTAAEQSSEKKADNISGNTLLAFHLHTESADGEIMALLWRAHDSAALRNGDLLKRELLVDLPLQYRQSNTTRPLTSATPESLDVVLSMNEHTTFTGAAMSLCNELAFRLSCSRVSIGWKDGEYIRLQAVSHTEKFDRKMSVARALEVVMEECFDQDEELLVPEVAGTSTTIIREHRAFVAKQGVGAILSLPLRLGNEVVAVLSCERDKPFSADDIRSLRIICDQVTRRLGDLKHFDRWFGAVALDKVRNWASSLIGTDKTVHKIYAVVGSILLLFLLFGKMEYKVEAPFILRTHDLALLSAPFDGYIERVSRKPGDLVTTGDPLILLDTRQLLLEESRSAADVLRYQQEEKKAMAQNALAEMKVAEALRRQADSRYQMIRYNLQHADIRAPFSGIVVEGDLEKLLGAPVRKGDVLLKVAKLEKLYIEIKVAERDIQEFKVGQEGEVAFISQPSKKYTVVVDRIEPMAVTEQKGNVFLVLGHITEARDAWWRPGMSGLAKVSVGERHILWIWLHRTLDFFSMKLWW</sequence>
<dbReference type="PANTHER" id="PTHR32347">
    <property type="entry name" value="EFFLUX SYSTEM COMPONENT YKNX-RELATED"/>
    <property type="match status" value="1"/>
</dbReference>